<feature type="region of interest" description="Disordered" evidence="1">
    <location>
        <begin position="253"/>
        <end position="276"/>
    </location>
</feature>
<feature type="domain" description="FHA" evidence="2">
    <location>
        <begin position="119"/>
        <end position="175"/>
    </location>
</feature>
<dbReference type="InterPro" id="IPR008984">
    <property type="entry name" value="SMAD_FHA_dom_sf"/>
</dbReference>
<dbReference type="InterPro" id="IPR000253">
    <property type="entry name" value="FHA_dom"/>
</dbReference>
<dbReference type="EMBL" id="ULHB01000083">
    <property type="protein sequence ID" value="SYW80762.1"/>
    <property type="molecule type" value="Genomic_DNA"/>
</dbReference>
<feature type="compositionally biased region" description="Acidic residues" evidence="1">
    <location>
        <begin position="1292"/>
        <end position="1301"/>
    </location>
</feature>
<dbReference type="SUPFAM" id="SSF49879">
    <property type="entry name" value="SMAD/FHA domain"/>
    <property type="match status" value="1"/>
</dbReference>
<keyword evidence="6" id="KW-1185">Reference proteome</keyword>
<feature type="compositionally biased region" description="Polar residues" evidence="1">
    <location>
        <begin position="610"/>
        <end position="622"/>
    </location>
</feature>
<feature type="region of interest" description="Disordered" evidence="1">
    <location>
        <begin position="319"/>
        <end position="559"/>
    </location>
</feature>
<feature type="region of interest" description="Disordered" evidence="1">
    <location>
        <begin position="1011"/>
        <end position="1050"/>
    </location>
</feature>
<feature type="region of interest" description="Disordered" evidence="1">
    <location>
        <begin position="285"/>
        <end position="304"/>
    </location>
</feature>
<proteinExistence type="predicted"/>
<feature type="compositionally biased region" description="Polar residues" evidence="1">
    <location>
        <begin position="335"/>
        <end position="344"/>
    </location>
</feature>
<dbReference type="OrthoDB" id="6288785at2759"/>
<feature type="region of interest" description="Disordered" evidence="1">
    <location>
        <begin position="55"/>
        <end position="75"/>
    </location>
</feature>
<reference evidence="4" key="3">
    <citation type="submission" date="2018-08" db="EMBL/GenBank/DDBJ databases">
        <authorList>
            <person name="Guldener U."/>
        </authorList>
    </citation>
    <scope>NUCLEOTIDE SEQUENCE</scope>
    <source>
        <strain evidence="4">UB2</strain>
    </source>
</reference>
<feature type="region of interest" description="Disordered" evidence="1">
    <location>
        <begin position="1097"/>
        <end position="1399"/>
    </location>
</feature>
<reference evidence="5" key="2">
    <citation type="submission" date="2016-04" db="EMBL/GenBank/DDBJ databases">
        <authorList>
            <person name="Guldener U."/>
            <person name="Guldener U."/>
        </authorList>
    </citation>
    <scope>NUCLEOTIDE SEQUENCE [LARGE SCALE GENOMIC DNA]</scope>
    <source>
        <strain evidence="5">UB2112</strain>
    </source>
</reference>
<feature type="compositionally biased region" description="Low complexity" evidence="1">
    <location>
        <begin position="1318"/>
        <end position="1330"/>
    </location>
</feature>
<evidence type="ECO:0000313" key="5">
    <source>
        <dbReference type="Proteomes" id="UP000179920"/>
    </source>
</evidence>
<dbReference type="Gene3D" id="2.60.200.20">
    <property type="match status" value="1"/>
</dbReference>
<organism evidence="3 5">
    <name type="scientific">Ustilago bromivora</name>
    <dbReference type="NCBI Taxonomy" id="307758"/>
    <lineage>
        <taxon>Eukaryota</taxon>
        <taxon>Fungi</taxon>
        <taxon>Dikarya</taxon>
        <taxon>Basidiomycota</taxon>
        <taxon>Ustilaginomycotina</taxon>
        <taxon>Ustilaginomycetes</taxon>
        <taxon>Ustilaginales</taxon>
        <taxon>Ustilaginaceae</taxon>
        <taxon>Ustilago</taxon>
    </lineage>
</organism>
<feature type="compositionally biased region" description="Acidic residues" evidence="1">
    <location>
        <begin position="1238"/>
        <end position="1249"/>
    </location>
</feature>
<feature type="compositionally biased region" description="Acidic residues" evidence="1">
    <location>
        <begin position="648"/>
        <end position="659"/>
    </location>
</feature>
<feature type="compositionally biased region" description="Acidic residues" evidence="1">
    <location>
        <begin position="826"/>
        <end position="840"/>
    </location>
</feature>
<name>A0A1K0GDI6_9BASI</name>
<evidence type="ECO:0000259" key="2">
    <source>
        <dbReference type="PROSITE" id="PS50006"/>
    </source>
</evidence>
<dbReference type="Proteomes" id="UP000658997">
    <property type="component" value="Unassembled WGS sequence"/>
</dbReference>
<feature type="compositionally biased region" description="Acidic residues" evidence="1">
    <location>
        <begin position="363"/>
        <end position="408"/>
    </location>
</feature>
<dbReference type="PROSITE" id="PS50006">
    <property type="entry name" value="FHA_DOMAIN"/>
    <property type="match status" value="1"/>
</dbReference>
<evidence type="ECO:0000313" key="3">
    <source>
        <dbReference type="EMBL" id="SAM86132.1"/>
    </source>
</evidence>
<dbReference type="EMBL" id="LT558137">
    <property type="protein sequence ID" value="SAM86132.1"/>
    <property type="molecule type" value="Genomic_DNA"/>
</dbReference>
<sequence length="1399" mass="150794">MLNSLRRSFGMSPSSSSIHADYTATNDVPANVLSPSNKPNTFPIRRSNSFTNFFSSSRSSSPIKENFDQSPSKTITSSAKASSSAACEETAPDPVLAFLILLDKKGRQMERFPIQSLMTTMGRSLENDVRFLGSDISRHHCTIEIEIEQEQSTDGTKAFLQVLGVNGVLLNSTRVYPAPRGKGRYELATGDSIVIAKRPFLFELPQQPAQTAAPSIFTSPVKGSAQSAVPQTPATTNNRRVRMSLVNAAQIDTPSKPSAARQLASLSKTNNAEREARRANGLQRFMQSAGVSPSKAKKSGRQSLSLSTLTSNIFATPVKSRSTTVEPKTAPPKQVSFSLRSSGYSGRMSPVKQMRMMPPLDTMNEEQDGSFCSEDEQLQEQQEVQEEAEDEEESAEDIVIVEEIEQEQAEPAAPMEEAEKVAPVTYDNASKDRENLENIFSTQSSNSTPAGSPSKSVSPKRAKRRSSFFGRAGPFAGMSLGFYAEERSEPAPVEPEQQPPQPELPADEFSDASGAEPTPMEDEQSLLSPITHRVSSRPMKLGISKTPSPVKKQHFIGLTPLPRRPRLSLATKRNVSLRTKTLLRSSEAYADRLFLPPPPPIPSSPGSGGLSKSVSMPSNLSAMTPPPAFDTSSCSAVEDVQELQQSEEVCEEVCEEDDFESRLDPALSEEAQPQAWKGDSEDEDEVDQSLSCLSPSPQKTAPSYLFSPVKTSSLPHFATPQPMPKSHARRISMPPIGVADAKPSNRSALVRLQISGAGERIVHENPRKPEVPQVEQASPSKARKVVRVSEAELSMGFDVLQGASAEQEPEKIAEALNNLFNAEEEELTDVEEEPEKEEEIVQISSSPARRSAPQMPPQTPAALNSIRHMFSAAANTAPATPDMNGLATMLQTSPEKTAQYGTLGDRMRANPEISQLLSPANASRRKEAEVEASPIRGRRGVRRSEVAEMPVALPATPKASVAREASSLPSPFVQAERDPELAFEAELYVTMFDAAEMDAQNEAITQAFAEAEEQQGSEQGGVLEQEADLEPEAGFEQKAEPEQIYRPDPDEELVQDAPLEEVATEEPVALSDTAEQAHVEEEQVVEPVHEAAIVEESVIEEPVVVEPVAAEPSPVKPRASRRATSESPTKRTAARSDSPTKRNTRSSPVKRASAAEPNGVSEEEPSAPVVEEVPVESSSPTKPTRCTGGRKAKLAATEAISAGFTVEVPPPTSSPQKPAGRTKTAAASKKAEAQAAEPENDEREMAEEEAPPKARSTRTRATRPAAVPAKAIRSTRSRGAKDAQPSSSAGFGDDEASEAEEEAKGKKVVKARTAAAPKSKSTRSTRAAAAVEDSDSDLAEVKEQEEAPKPKTRATRAKPAPATTSRSKARKADAEEAATSSSATTTRSRRTTRRTAAAK</sequence>
<accession>A0A1K0GDI6</accession>
<feature type="compositionally biased region" description="Low complexity" evidence="1">
    <location>
        <begin position="1262"/>
        <end position="1271"/>
    </location>
</feature>
<feature type="compositionally biased region" description="Low complexity" evidence="1">
    <location>
        <begin position="1166"/>
        <end position="1180"/>
    </location>
</feature>
<evidence type="ECO:0000313" key="6">
    <source>
        <dbReference type="Proteomes" id="UP000658997"/>
    </source>
</evidence>
<feature type="compositionally biased region" description="Low complexity" evidence="1">
    <location>
        <begin position="1377"/>
        <end position="1386"/>
    </location>
</feature>
<feature type="region of interest" description="Disordered" evidence="1">
    <location>
        <begin position="826"/>
        <end position="861"/>
    </location>
</feature>
<gene>
    <name evidence="4" type="ORF">UBRO2_03976</name>
    <name evidence="3" type="ORF">UBRO_08535</name>
</gene>
<dbReference type="SMART" id="SM00240">
    <property type="entry name" value="FHA"/>
    <property type="match status" value="1"/>
</dbReference>
<reference evidence="3" key="1">
    <citation type="submission" date="2016-04" db="EMBL/GenBank/DDBJ databases">
        <authorList>
            <person name="Evans L.H."/>
            <person name="Alamgir A."/>
            <person name="Owens N."/>
            <person name="Weber N.D."/>
            <person name="Virtaneva K."/>
            <person name="Barbian K."/>
            <person name="Babar A."/>
            <person name="Rosenke K."/>
        </authorList>
    </citation>
    <scope>NUCLEOTIDE SEQUENCE</scope>
    <source>
        <strain evidence="3">UB2112</strain>
    </source>
</reference>
<feature type="compositionally biased region" description="Low complexity" evidence="1">
    <location>
        <begin position="1097"/>
        <end position="1113"/>
    </location>
</feature>
<dbReference type="Proteomes" id="UP000179920">
    <property type="component" value="Chromosome XXI"/>
</dbReference>
<feature type="compositionally biased region" description="Low complexity" evidence="1">
    <location>
        <begin position="1223"/>
        <end position="1237"/>
    </location>
</feature>
<feature type="compositionally biased region" description="Basic and acidic residues" evidence="1">
    <location>
        <begin position="1339"/>
        <end position="1349"/>
    </location>
</feature>
<feature type="compositionally biased region" description="Polar residues" evidence="1">
    <location>
        <begin position="438"/>
        <end position="457"/>
    </location>
</feature>
<feature type="region of interest" description="Disordered" evidence="1">
    <location>
        <begin position="594"/>
        <end position="707"/>
    </location>
</feature>
<dbReference type="Pfam" id="PF00498">
    <property type="entry name" value="FHA"/>
    <property type="match status" value="1"/>
</dbReference>
<evidence type="ECO:0000313" key="4">
    <source>
        <dbReference type="EMBL" id="SYW80762.1"/>
    </source>
</evidence>
<evidence type="ECO:0000256" key="1">
    <source>
        <dbReference type="SAM" id="MobiDB-lite"/>
    </source>
</evidence>
<protein>
    <recommendedName>
        <fullName evidence="2">FHA domain-containing protein</fullName>
    </recommendedName>
</protein>
<feature type="region of interest" description="Disordered" evidence="1">
    <location>
        <begin position="1062"/>
        <end position="1085"/>
    </location>
</feature>
<feature type="compositionally biased region" description="Basic and acidic residues" evidence="1">
    <location>
        <begin position="1035"/>
        <end position="1048"/>
    </location>
</feature>
<feature type="compositionally biased region" description="Polar residues" evidence="1">
    <location>
        <begin position="688"/>
        <end position="701"/>
    </location>
</feature>